<dbReference type="PANTHER" id="PTHR43065:SF42">
    <property type="entry name" value="TWO-COMPONENT SENSOR PPRA"/>
    <property type="match status" value="1"/>
</dbReference>
<dbReference type="GO" id="GO:0005524">
    <property type="term" value="F:ATP binding"/>
    <property type="evidence" value="ECO:0007669"/>
    <property type="project" value="UniProtKB-KW"/>
</dbReference>
<comment type="catalytic activity">
    <reaction evidence="1">
        <text>ATP + protein L-histidine = ADP + protein N-phospho-L-histidine.</text>
        <dbReference type="EC" id="2.7.13.3"/>
    </reaction>
</comment>
<evidence type="ECO:0000256" key="5">
    <source>
        <dbReference type="ARBA" id="ARBA00022777"/>
    </source>
</evidence>
<keyword evidence="3" id="KW-0808">Transferase</keyword>
<accession>A0A920CJB0</accession>
<name>A0A920CJB0_9BACL</name>
<dbReference type="PROSITE" id="PS50109">
    <property type="entry name" value="HIS_KIN"/>
    <property type="match status" value="1"/>
</dbReference>
<keyword evidence="10" id="KW-1185">Reference proteome</keyword>
<protein>
    <recommendedName>
        <fullName evidence="2">histidine kinase</fullName>
        <ecNumber evidence="2">2.7.13.3</ecNumber>
    </recommendedName>
</protein>
<evidence type="ECO:0000256" key="3">
    <source>
        <dbReference type="ARBA" id="ARBA00022679"/>
    </source>
</evidence>
<dbReference type="SUPFAM" id="SSF55874">
    <property type="entry name" value="ATPase domain of HSP90 chaperone/DNA topoisomerase II/histidine kinase"/>
    <property type="match status" value="2"/>
</dbReference>
<sequence>MRESVVFRPRARLMSQLGEQLIKDETIAVLELVKNAYDADAKNVRVTMENVDDLSSATIIIEDDGDGMTYDIVKNIWMEPGTDHKEKKLKEMIEKQEKSKLGRLPMGEKGIGRFGVHKLGHKVTLITRSMDNPEVFISIDWSVFNSNDYLSDVNVDIVERPPGRLFLDNSVTGTRLIIEHLKSSWTRGKVRDLHRAITSLNSPFEALDSFKVKMEISRPEWLEGIVTFEQIKESALFHAEMTIEGNKILEYNYKFTPWRILDKLDRRSHYEASIELKKQTVIKDKDGKNKKAFVPVDLSDYSIGPVKIELLGFDLDSSLLKLGEFTDTSGLKKYLNTNGGIFVYRDNIRVNPSEDGDWLDLNAKRVNSPADKISTNIVLGSVKIERDKSLDLEEKTNREGFIENVVYERFRDAVLLAVEKFEHDRAIDKYLIRKYYGSTSKSEPVIAEVSLLRDKINSKVSDTELQREIIGRLDNIERDYKRITEVYQKSSSIGLSMSIVLHEIDKVISELKLAIDKDESSKHVRSLVERLGGLTDGYANVVRSRSFKKFNFKKVIDQALFLVDFRLKAHNVTVERRYLEKSNDFVVKGNEHLITSNIINIIDNAIWWLSYVEEPHKKVLFDITREISGYVTIVIADNGRGFTIPTDMITKPFITDKTGGMGLGLHLVSEIMKQHNGRITFPLFSDLELPNEYKHGAIIALSFKEEE</sequence>
<evidence type="ECO:0000256" key="1">
    <source>
        <dbReference type="ARBA" id="ARBA00000085"/>
    </source>
</evidence>
<evidence type="ECO:0000313" key="9">
    <source>
        <dbReference type="EMBL" id="GIO41395.1"/>
    </source>
</evidence>
<keyword evidence="7" id="KW-0902">Two-component regulatory system</keyword>
<dbReference type="PANTHER" id="PTHR43065">
    <property type="entry name" value="SENSOR HISTIDINE KINASE"/>
    <property type="match status" value="1"/>
</dbReference>
<proteinExistence type="predicted"/>
<dbReference type="RefSeq" id="WP_301625578.1">
    <property type="nucleotide sequence ID" value="NZ_BORS01000003.1"/>
</dbReference>
<evidence type="ECO:0000313" key="10">
    <source>
        <dbReference type="Proteomes" id="UP000678895"/>
    </source>
</evidence>
<feature type="domain" description="Histidine kinase" evidence="8">
    <location>
        <begin position="499"/>
        <end position="707"/>
    </location>
</feature>
<evidence type="ECO:0000256" key="6">
    <source>
        <dbReference type="ARBA" id="ARBA00022840"/>
    </source>
</evidence>
<dbReference type="EMBL" id="BORS01000003">
    <property type="protein sequence ID" value="GIO41395.1"/>
    <property type="molecule type" value="Genomic_DNA"/>
</dbReference>
<evidence type="ECO:0000256" key="7">
    <source>
        <dbReference type="ARBA" id="ARBA00023012"/>
    </source>
</evidence>
<dbReference type="GO" id="GO:0004673">
    <property type="term" value="F:protein histidine kinase activity"/>
    <property type="evidence" value="ECO:0007669"/>
    <property type="project" value="UniProtKB-EC"/>
</dbReference>
<keyword evidence="5" id="KW-0418">Kinase</keyword>
<evidence type="ECO:0000259" key="8">
    <source>
        <dbReference type="PROSITE" id="PS50109"/>
    </source>
</evidence>
<dbReference type="InterPro" id="IPR036890">
    <property type="entry name" value="HATPase_C_sf"/>
</dbReference>
<dbReference type="EC" id="2.7.13.3" evidence="2"/>
<dbReference type="GO" id="GO:0000160">
    <property type="term" value="P:phosphorelay signal transduction system"/>
    <property type="evidence" value="ECO:0007669"/>
    <property type="project" value="UniProtKB-KW"/>
</dbReference>
<comment type="caution">
    <text evidence="9">The sequence shown here is derived from an EMBL/GenBank/DDBJ whole genome shotgun (WGS) entry which is preliminary data.</text>
</comment>
<organism evidence="9 10">
    <name type="scientific">Paenibacillus apis</name>
    <dbReference type="NCBI Taxonomy" id="1792174"/>
    <lineage>
        <taxon>Bacteria</taxon>
        <taxon>Bacillati</taxon>
        <taxon>Bacillota</taxon>
        <taxon>Bacilli</taxon>
        <taxon>Bacillales</taxon>
        <taxon>Paenibacillaceae</taxon>
        <taxon>Paenibacillus</taxon>
    </lineage>
</organism>
<keyword evidence="4" id="KW-0547">Nucleotide-binding</keyword>
<dbReference type="Proteomes" id="UP000678895">
    <property type="component" value="Unassembled WGS sequence"/>
</dbReference>
<gene>
    <name evidence="9" type="ORF">J41TS4_11530</name>
</gene>
<dbReference type="PRINTS" id="PR00344">
    <property type="entry name" value="BCTRLSENSOR"/>
</dbReference>
<dbReference type="InterPro" id="IPR005467">
    <property type="entry name" value="His_kinase_dom"/>
</dbReference>
<dbReference type="AlphaFoldDB" id="A0A920CJB0"/>
<evidence type="ECO:0000256" key="4">
    <source>
        <dbReference type="ARBA" id="ARBA00022741"/>
    </source>
</evidence>
<dbReference type="InterPro" id="IPR003594">
    <property type="entry name" value="HATPase_dom"/>
</dbReference>
<dbReference type="Gene3D" id="3.30.565.10">
    <property type="entry name" value="Histidine kinase-like ATPase, C-terminal domain"/>
    <property type="match status" value="2"/>
</dbReference>
<dbReference type="InterPro" id="IPR004358">
    <property type="entry name" value="Sig_transdc_His_kin-like_C"/>
</dbReference>
<reference evidence="9" key="1">
    <citation type="submission" date="2021-03" db="EMBL/GenBank/DDBJ databases">
        <title>Antimicrobial resistance genes in bacteria isolated from Japanese honey, and their potential for conferring macrolide and lincosamide resistance in the American foulbrood pathogen Paenibacillus larvae.</title>
        <authorList>
            <person name="Okamoto M."/>
            <person name="Kumagai M."/>
            <person name="Kanamori H."/>
            <person name="Takamatsu D."/>
        </authorList>
    </citation>
    <scope>NUCLEOTIDE SEQUENCE</scope>
    <source>
        <strain evidence="9">J41TS4</strain>
    </source>
</reference>
<dbReference type="Pfam" id="PF13589">
    <property type="entry name" value="HATPase_c_3"/>
    <property type="match status" value="1"/>
</dbReference>
<dbReference type="Pfam" id="PF02518">
    <property type="entry name" value="HATPase_c"/>
    <property type="match status" value="1"/>
</dbReference>
<evidence type="ECO:0000256" key="2">
    <source>
        <dbReference type="ARBA" id="ARBA00012438"/>
    </source>
</evidence>
<dbReference type="SMART" id="SM00387">
    <property type="entry name" value="HATPase_c"/>
    <property type="match status" value="1"/>
</dbReference>
<keyword evidence="6" id="KW-0067">ATP-binding</keyword>